<dbReference type="PANTHER" id="PTHR46268">
    <property type="entry name" value="STRESS RESPONSE PROTEIN NHAX"/>
    <property type="match status" value="1"/>
</dbReference>
<sequence>MNVLLAVDGSEVSHRAVDRVISLAAELKSPPTVQLLHVHLPVPIGFATRHVSRETLDAYYREEGETELAPARAQLDAAGISFTPHIHVGQPAETICHVASQLGCTLIAMGTHGRGALATMMIGSVAGKVLQLATVPVLLAK</sequence>
<dbReference type="PANTHER" id="PTHR46268:SF15">
    <property type="entry name" value="UNIVERSAL STRESS PROTEIN HP_0031"/>
    <property type="match status" value="1"/>
</dbReference>
<accession>A0A9D7HKZ1</accession>
<dbReference type="InterPro" id="IPR014729">
    <property type="entry name" value="Rossmann-like_a/b/a_fold"/>
</dbReference>
<dbReference type="InterPro" id="IPR006015">
    <property type="entry name" value="Universal_stress_UspA"/>
</dbReference>
<dbReference type="EMBL" id="JADJEV010000003">
    <property type="protein sequence ID" value="MBK6973567.1"/>
    <property type="molecule type" value="Genomic_DNA"/>
</dbReference>
<evidence type="ECO:0000256" key="1">
    <source>
        <dbReference type="ARBA" id="ARBA00008791"/>
    </source>
</evidence>
<organism evidence="3 4">
    <name type="scientific">Candidatus Methylophosphatis roskildensis</name>
    <dbReference type="NCBI Taxonomy" id="2899263"/>
    <lineage>
        <taxon>Bacteria</taxon>
        <taxon>Pseudomonadati</taxon>
        <taxon>Pseudomonadota</taxon>
        <taxon>Betaproteobacteria</taxon>
        <taxon>Nitrosomonadales</taxon>
        <taxon>Sterolibacteriaceae</taxon>
        <taxon>Candidatus Methylophosphatis</taxon>
    </lineage>
</organism>
<comment type="caution">
    <text evidence="3">The sequence shown here is derived from an EMBL/GenBank/DDBJ whole genome shotgun (WGS) entry which is preliminary data.</text>
</comment>
<proteinExistence type="inferred from homology"/>
<dbReference type="InterPro" id="IPR006016">
    <property type="entry name" value="UspA"/>
</dbReference>
<comment type="similarity">
    <text evidence="1">Belongs to the universal stress protein A family.</text>
</comment>
<dbReference type="CDD" id="cd00293">
    <property type="entry name" value="USP-like"/>
    <property type="match status" value="1"/>
</dbReference>
<feature type="domain" description="UspA" evidence="2">
    <location>
        <begin position="2"/>
        <end position="141"/>
    </location>
</feature>
<dbReference type="Proteomes" id="UP000807785">
    <property type="component" value="Unassembled WGS sequence"/>
</dbReference>
<dbReference type="AlphaFoldDB" id="A0A9D7HKZ1"/>
<evidence type="ECO:0000313" key="4">
    <source>
        <dbReference type="Proteomes" id="UP000807785"/>
    </source>
</evidence>
<gene>
    <name evidence="3" type="ORF">IPH26_11710</name>
</gene>
<evidence type="ECO:0000259" key="2">
    <source>
        <dbReference type="Pfam" id="PF00582"/>
    </source>
</evidence>
<name>A0A9D7HKZ1_9PROT</name>
<evidence type="ECO:0000313" key="3">
    <source>
        <dbReference type="EMBL" id="MBK6973567.1"/>
    </source>
</evidence>
<reference evidence="3" key="1">
    <citation type="submission" date="2020-10" db="EMBL/GenBank/DDBJ databases">
        <title>Connecting structure to function with the recovery of over 1000 high-quality activated sludge metagenome-assembled genomes encoding full-length rRNA genes using long-read sequencing.</title>
        <authorList>
            <person name="Singleton C.M."/>
            <person name="Petriglieri F."/>
            <person name="Kristensen J.M."/>
            <person name="Kirkegaard R.H."/>
            <person name="Michaelsen T.Y."/>
            <person name="Andersen M.H."/>
            <person name="Karst S.M."/>
            <person name="Dueholm M.S."/>
            <person name="Nielsen P.H."/>
            <person name="Albertsen M."/>
        </authorList>
    </citation>
    <scope>NUCLEOTIDE SEQUENCE</scope>
    <source>
        <strain evidence="3">Bjer_18-Q3-R1-45_BAT3C.347</strain>
    </source>
</reference>
<dbReference type="Pfam" id="PF00582">
    <property type="entry name" value="Usp"/>
    <property type="match status" value="1"/>
</dbReference>
<dbReference type="Gene3D" id="3.40.50.620">
    <property type="entry name" value="HUPs"/>
    <property type="match status" value="1"/>
</dbReference>
<protein>
    <submittedName>
        <fullName evidence="3">Universal stress protein</fullName>
    </submittedName>
</protein>
<dbReference type="PRINTS" id="PR01438">
    <property type="entry name" value="UNVRSLSTRESS"/>
</dbReference>
<dbReference type="SUPFAM" id="SSF52402">
    <property type="entry name" value="Adenine nucleotide alpha hydrolases-like"/>
    <property type="match status" value="1"/>
</dbReference>